<dbReference type="Proteomes" id="UP000236724">
    <property type="component" value="Unassembled WGS sequence"/>
</dbReference>
<dbReference type="UniPathway" id="UPA01057">
    <property type="reaction ID" value="UER00164"/>
</dbReference>
<comment type="catalytic activity">
    <reaction evidence="7">
        <text>isochorismate + 2-oxoglutarate + H(+) = 5-enolpyruvoyl-6-hydroxy-2-succinyl-cyclohex-3-ene-1-carboxylate + CO2</text>
        <dbReference type="Rhea" id="RHEA:25593"/>
        <dbReference type="ChEBI" id="CHEBI:15378"/>
        <dbReference type="ChEBI" id="CHEBI:16526"/>
        <dbReference type="ChEBI" id="CHEBI:16810"/>
        <dbReference type="ChEBI" id="CHEBI:29780"/>
        <dbReference type="ChEBI" id="CHEBI:58818"/>
        <dbReference type="EC" id="2.2.1.9"/>
    </reaction>
</comment>
<keyword evidence="3 7" id="KW-0479">Metal-binding</keyword>
<dbReference type="GO" id="GO:0030976">
    <property type="term" value="F:thiamine pyrophosphate binding"/>
    <property type="evidence" value="ECO:0007669"/>
    <property type="project" value="UniProtKB-UniRule"/>
</dbReference>
<dbReference type="HAMAP" id="MF_01659">
    <property type="entry name" value="MenD"/>
    <property type="match status" value="1"/>
</dbReference>
<dbReference type="GO" id="GO:0030145">
    <property type="term" value="F:manganese ion binding"/>
    <property type="evidence" value="ECO:0007669"/>
    <property type="project" value="UniProtKB-UniRule"/>
</dbReference>
<dbReference type="EC" id="2.2.1.9" evidence="7"/>
<comment type="cofactor">
    <cofactor evidence="7">
        <name>Mg(2+)</name>
        <dbReference type="ChEBI" id="CHEBI:18420"/>
    </cofactor>
    <cofactor evidence="7">
        <name>Mn(2+)</name>
        <dbReference type="ChEBI" id="CHEBI:29035"/>
    </cofactor>
</comment>
<keyword evidence="2 7" id="KW-0808">Transferase</keyword>
<dbReference type="CDD" id="cd07037">
    <property type="entry name" value="TPP_PYR_MenD"/>
    <property type="match status" value="1"/>
</dbReference>
<dbReference type="UniPathway" id="UPA00079"/>
<evidence type="ECO:0000256" key="4">
    <source>
        <dbReference type="ARBA" id="ARBA00022842"/>
    </source>
</evidence>
<dbReference type="Pfam" id="PF16582">
    <property type="entry name" value="TPP_enzyme_M_2"/>
    <property type="match status" value="1"/>
</dbReference>
<reference evidence="10 11" key="1">
    <citation type="submission" date="2016-10" db="EMBL/GenBank/DDBJ databases">
        <authorList>
            <person name="de Groot N.N."/>
        </authorList>
    </citation>
    <scope>NUCLEOTIDE SEQUENCE [LARGE SCALE GENOMIC DNA]</scope>
    <source>
        <strain evidence="10">MBHS1</strain>
    </source>
</reference>
<dbReference type="InterPro" id="IPR012001">
    <property type="entry name" value="Thiamin_PyroP_enz_TPP-bd_dom"/>
</dbReference>
<evidence type="ECO:0000256" key="2">
    <source>
        <dbReference type="ARBA" id="ARBA00022679"/>
    </source>
</evidence>
<keyword evidence="1 7" id="KW-0474">Menaquinone biosynthesis</keyword>
<dbReference type="GO" id="GO:0009234">
    <property type="term" value="P:menaquinone biosynthetic process"/>
    <property type="evidence" value="ECO:0007669"/>
    <property type="project" value="UniProtKB-UniRule"/>
</dbReference>
<dbReference type="EMBL" id="FMSV02000543">
    <property type="protein sequence ID" value="SEH08140.1"/>
    <property type="molecule type" value="Genomic_DNA"/>
</dbReference>
<dbReference type="CDD" id="cd02009">
    <property type="entry name" value="TPP_SHCHC_synthase"/>
    <property type="match status" value="1"/>
</dbReference>
<dbReference type="Gene3D" id="3.40.50.970">
    <property type="match status" value="2"/>
</dbReference>
<evidence type="ECO:0000313" key="11">
    <source>
        <dbReference type="Proteomes" id="UP000236724"/>
    </source>
</evidence>
<dbReference type="GO" id="GO:0000287">
    <property type="term" value="F:magnesium ion binding"/>
    <property type="evidence" value="ECO:0007669"/>
    <property type="project" value="UniProtKB-UniRule"/>
</dbReference>
<evidence type="ECO:0000256" key="6">
    <source>
        <dbReference type="ARBA" id="ARBA00023211"/>
    </source>
</evidence>
<name>A0A1H6FDH1_9GAMM</name>
<evidence type="ECO:0000256" key="5">
    <source>
        <dbReference type="ARBA" id="ARBA00023052"/>
    </source>
</evidence>
<accession>A0A1H6FDH1</accession>
<dbReference type="OrthoDB" id="9791859at2"/>
<comment type="cofactor">
    <cofactor evidence="7">
        <name>thiamine diphosphate</name>
        <dbReference type="ChEBI" id="CHEBI:58937"/>
    </cofactor>
    <text evidence="7">Binds 1 thiamine pyrophosphate per subunit.</text>
</comment>
<dbReference type="InterPro" id="IPR029061">
    <property type="entry name" value="THDP-binding"/>
</dbReference>
<dbReference type="PIRSF" id="PIRSF004983">
    <property type="entry name" value="MenD"/>
    <property type="match status" value="1"/>
</dbReference>
<comment type="pathway">
    <text evidence="7">Quinol/quinone metabolism; 1,4-dihydroxy-2-naphthoate biosynthesis; 1,4-dihydroxy-2-naphthoate from chorismate: step 2/7.</text>
</comment>
<dbReference type="AlphaFoldDB" id="A0A1H6FDH1"/>
<comment type="pathway">
    <text evidence="7">Quinol/quinone metabolism; menaquinone biosynthesis.</text>
</comment>
<dbReference type="RefSeq" id="WP_103921715.1">
    <property type="nucleotide sequence ID" value="NZ_FMSV02000543.1"/>
</dbReference>
<sequence length="560" mass="61700">MKTHHYITLIPEICYQHGVQQAVISPGSRSAPLTLAFSRHPHIHCHTVVDERSAAYLALGMAQQSQSPVVLICTSGTAALNYAPAIAEAFYQQVPLLVLTADRPGDWLDQRDGQTIRQTKLYGPHVKTSATWPVDLNHSDARWFAVRILSDLLINAKQQASGPVHLNVPLREPLYPEPGELPGLPEKFNIIQAPLCQSIVSESAWPALIDNFQNAQSILLLSGQLTPQPALAEAVIALAKKSGSVILAELLSNLSPTESVCQLSDRSAASWSAEPPELLISFGQSVLSKKLKKLIRQYPPRQHWHIEAGADIADTFQSMTQRISADPVCFFHTLQKKIKPQALNPVAKRWQMAHQANQHFIQACFKQQPYSEAEAVAQLIQAMPPATSLHLANSLSVRYACLLGIAPPQGAVWANRGTSGIDGCLATAIGHSLLSDKLHLLIIGDMAFQYGRNALWLEKIPSNLRIVVLNNGGGRIFEMLDDCAKQPECEEYFVTRQQLNCQQIALEYALAYQRVTTRQAGLQAAKWLAENATQARLVEICLAPEDNKRVYLALKHAHDT</sequence>
<comment type="subunit">
    <text evidence="7">Homodimer.</text>
</comment>
<proteinExistence type="inferred from homology"/>
<keyword evidence="11" id="KW-1185">Reference proteome</keyword>
<feature type="domain" description="Menaquinone biosynthesis protein MenD middle" evidence="9">
    <location>
        <begin position="212"/>
        <end position="389"/>
    </location>
</feature>
<protein>
    <recommendedName>
        <fullName evidence="7">2-succinyl-5-enolpyruvyl-6-hydroxy-3-cyclohexene-1-carboxylate synthase</fullName>
        <shortName evidence="7">SEPHCHC synthase</shortName>
        <ecNumber evidence="7">2.2.1.9</ecNumber>
    </recommendedName>
    <alternativeName>
        <fullName evidence="7">Menaquinone biosynthesis protein MenD</fullName>
    </alternativeName>
</protein>
<dbReference type="InterPro" id="IPR032264">
    <property type="entry name" value="MenD_middle"/>
</dbReference>
<dbReference type="InterPro" id="IPR004433">
    <property type="entry name" value="MenaQ_synth_MenD"/>
</dbReference>
<comment type="similarity">
    <text evidence="7">Belongs to the TPP enzyme family. MenD subfamily.</text>
</comment>
<dbReference type="Pfam" id="PF02776">
    <property type="entry name" value="TPP_enzyme_N"/>
    <property type="match status" value="1"/>
</dbReference>
<dbReference type="NCBIfam" id="TIGR00173">
    <property type="entry name" value="menD"/>
    <property type="match status" value="1"/>
</dbReference>
<keyword evidence="4 7" id="KW-0460">Magnesium</keyword>
<dbReference type="Gene3D" id="3.40.50.1220">
    <property type="entry name" value="TPP-binding domain"/>
    <property type="match status" value="1"/>
</dbReference>
<evidence type="ECO:0000259" key="9">
    <source>
        <dbReference type="Pfam" id="PF16582"/>
    </source>
</evidence>
<evidence type="ECO:0000259" key="8">
    <source>
        <dbReference type="Pfam" id="PF02776"/>
    </source>
</evidence>
<organism evidence="10 11">
    <name type="scientific">Candidatus Venteria ishoeyi</name>
    <dbReference type="NCBI Taxonomy" id="1899563"/>
    <lineage>
        <taxon>Bacteria</taxon>
        <taxon>Pseudomonadati</taxon>
        <taxon>Pseudomonadota</taxon>
        <taxon>Gammaproteobacteria</taxon>
        <taxon>Thiotrichales</taxon>
        <taxon>Thiotrichaceae</taxon>
        <taxon>Venteria</taxon>
    </lineage>
</organism>
<evidence type="ECO:0000256" key="1">
    <source>
        <dbReference type="ARBA" id="ARBA00022428"/>
    </source>
</evidence>
<dbReference type="PANTHER" id="PTHR42916">
    <property type="entry name" value="2-SUCCINYL-5-ENOLPYRUVYL-6-HYDROXY-3-CYCLOHEXENE-1-CARBOXYLATE SYNTHASE"/>
    <property type="match status" value="1"/>
</dbReference>
<keyword evidence="6 7" id="KW-0464">Manganese</keyword>
<gene>
    <name evidence="7 10" type="primary">menD</name>
    <name evidence="10" type="ORF">MBHS_04030</name>
</gene>
<dbReference type="PANTHER" id="PTHR42916:SF1">
    <property type="entry name" value="PROTEIN PHYLLO, CHLOROPLASTIC"/>
    <property type="match status" value="1"/>
</dbReference>
<dbReference type="SUPFAM" id="SSF52467">
    <property type="entry name" value="DHS-like NAD/FAD-binding domain"/>
    <property type="match status" value="1"/>
</dbReference>
<keyword evidence="5 7" id="KW-0786">Thiamine pyrophosphate</keyword>
<feature type="domain" description="Thiamine pyrophosphate enzyme N-terminal TPP-binding" evidence="8">
    <location>
        <begin position="10"/>
        <end position="115"/>
    </location>
</feature>
<dbReference type="GO" id="GO:0070204">
    <property type="term" value="F:2-succinyl-5-enolpyruvyl-6-hydroxy-3-cyclohexene-1-carboxylic-acid synthase activity"/>
    <property type="evidence" value="ECO:0007669"/>
    <property type="project" value="UniProtKB-UniRule"/>
</dbReference>
<comment type="function">
    <text evidence="7">Catalyzes the thiamine diphosphate-dependent decarboxylation of 2-oxoglutarate and the subsequent addition of the resulting succinic semialdehyde-thiamine pyrophosphate anion to isochorismate to yield 2-succinyl-5-enolpyruvyl-6-hydroxy-3-cyclohexene-1-carboxylate (SEPHCHC).</text>
</comment>
<evidence type="ECO:0000256" key="3">
    <source>
        <dbReference type="ARBA" id="ARBA00022723"/>
    </source>
</evidence>
<evidence type="ECO:0000256" key="7">
    <source>
        <dbReference type="HAMAP-Rule" id="MF_01659"/>
    </source>
</evidence>
<dbReference type="SUPFAM" id="SSF52518">
    <property type="entry name" value="Thiamin diphosphate-binding fold (THDP-binding)"/>
    <property type="match status" value="2"/>
</dbReference>
<dbReference type="InterPro" id="IPR029035">
    <property type="entry name" value="DHS-like_NAD/FAD-binding_dom"/>
</dbReference>
<evidence type="ECO:0000313" key="10">
    <source>
        <dbReference type="EMBL" id="SEH08140.1"/>
    </source>
</evidence>